<dbReference type="SUPFAM" id="SSF57567">
    <property type="entry name" value="Serine protease inhibitors"/>
    <property type="match status" value="1"/>
</dbReference>
<dbReference type="Gene3D" id="2.10.25.10">
    <property type="entry name" value="Laminin"/>
    <property type="match status" value="1"/>
</dbReference>
<organism evidence="4 5">
    <name type="scientific">Panagrellus redivivus</name>
    <name type="common">Microworm</name>
    <dbReference type="NCBI Taxonomy" id="6233"/>
    <lineage>
        <taxon>Eukaryota</taxon>
        <taxon>Metazoa</taxon>
        <taxon>Ecdysozoa</taxon>
        <taxon>Nematoda</taxon>
        <taxon>Chromadorea</taxon>
        <taxon>Rhabditida</taxon>
        <taxon>Tylenchina</taxon>
        <taxon>Panagrolaimomorpha</taxon>
        <taxon>Panagrolaimoidea</taxon>
        <taxon>Panagrolaimidae</taxon>
        <taxon>Panagrellus</taxon>
    </lineage>
</organism>
<feature type="chain" id="PRO_5028947193" evidence="2">
    <location>
        <begin position="21"/>
        <end position="92"/>
    </location>
</feature>
<dbReference type="AlphaFoldDB" id="A0A7E4V8V0"/>
<dbReference type="GO" id="GO:0004867">
    <property type="term" value="F:serine-type endopeptidase inhibitor activity"/>
    <property type="evidence" value="ECO:0007669"/>
    <property type="project" value="UniProtKB-KW"/>
</dbReference>
<proteinExistence type="predicted"/>
<protein>
    <submittedName>
        <fullName evidence="5">TIL domain-containing protein</fullName>
    </submittedName>
</protein>
<dbReference type="Proteomes" id="UP000492821">
    <property type="component" value="Unassembled WGS sequence"/>
</dbReference>
<evidence type="ECO:0000313" key="5">
    <source>
        <dbReference type="WBParaSite" id="Pan_g1799.t1"/>
    </source>
</evidence>
<evidence type="ECO:0000256" key="2">
    <source>
        <dbReference type="SAM" id="SignalP"/>
    </source>
</evidence>
<feature type="signal peptide" evidence="2">
    <location>
        <begin position="1"/>
        <end position="20"/>
    </location>
</feature>
<dbReference type="CDD" id="cd19941">
    <property type="entry name" value="TIL"/>
    <property type="match status" value="1"/>
</dbReference>
<accession>A0A7E4V8V0</accession>
<dbReference type="InterPro" id="IPR002919">
    <property type="entry name" value="TIL_dom"/>
</dbReference>
<dbReference type="WBParaSite" id="Pan_g1799.t1">
    <property type="protein sequence ID" value="Pan_g1799.t1"/>
    <property type="gene ID" value="Pan_g1799"/>
</dbReference>
<dbReference type="InterPro" id="IPR036084">
    <property type="entry name" value="Ser_inhib-like_sf"/>
</dbReference>
<dbReference type="Pfam" id="PF01826">
    <property type="entry name" value="TIL"/>
    <property type="match status" value="1"/>
</dbReference>
<reference evidence="5" key="2">
    <citation type="submission" date="2020-10" db="UniProtKB">
        <authorList>
            <consortium name="WormBaseParasite"/>
        </authorList>
    </citation>
    <scope>IDENTIFICATION</scope>
</reference>
<reference evidence="4" key="1">
    <citation type="journal article" date="2013" name="Genetics">
        <title>The draft genome and transcriptome of Panagrellus redivivus are shaped by the harsh demands of a free-living lifestyle.</title>
        <authorList>
            <person name="Srinivasan J."/>
            <person name="Dillman A.R."/>
            <person name="Macchietto M.G."/>
            <person name="Heikkinen L."/>
            <person name="Lakso M."/>
            <person name="Fracchia K.M."/>
            <person name="Antoshechkin I."/>
            <person name="Mortazavi A."/>
            <person name="Wong G."/>
            <person name="Sternberg P.W."/>
        </authorList>
    </citation>
    <scope>NUCLEOTIDE SEQUENCE [LARGE SCALE GENOMIC DNA]</scope>
    <source>
        <strain evidence="4">MT8872</strain>
    </source>
</reference>
<keyword evidence="4" id="KW-1185">Reference proteome</keyword>
<evidence type="ECO:0000256" key="1">
    <source>
        <dbReference type="ARBA" id="ARBA00022900"/>
    </source>
</evidence>
<evidence type="ECO:0000259" key="3">
    <source>
        <dbReference type="Pfam" id="PF01826"/>
    </source>
</evidence>
<keyword evidence="1" id="KW-0646">Protease inhibitor</keyword>
<keyword evidence="1" id="KW-0722">Serine protease inhibitor</keyword>
<evidence type="ECO:0000313" key="4">
    <source>
        <dbReference type="Proteomes" id="UP000492821"/>
    </source>
</evidence>
<sequence length="92" mass="9728">MNAKTIAVLVFFAFIASSMAGLFGRGHPQVNCGPNEVFNTCGYCEGNCARPIPACTRECKPAGCYCPPDFVRAENGDCVHIAKCAVPLNGDV</sequence>
<name>A0A7E4V8V0_PANRE</name>
<keyword evidence="2" id="KW-0732">Signal</keyword>
<feature type="domain" description="TIL" evidence="3">
    <location>
        <begin position="32"/>
        <end position="84"/>
    </location>
</feature>